<accession>A0A816HNI0</accession>
<dbReference type="Proteomes" id="UP000663828">
    <property type="component" value="Unassembled WGS sequence"/>
</dbReference>
<gene>
    <name evidence="1" type="ORF">XAT740_LOCUS63856</name>
</gene>
<feature type="non-terminal residue" evidence="1">
    <location>
        <position position="140"/>
    </location>
</feature>
<reference evidence="1" key="1">
    <citation type="submission" date="2021-02" db="EMBL/GenBank/DDBJ databases">
        <authorList>
            <person name="Nowell W R."/>
        </authorList>
    </citation>
    <scope>NUCLEOTIDE SEQUENCE</scope>
</reference>
<sequence>MEDCNLLDPFLLDQPLDYEELIDEERQRIFEAKGVAQNQITDEQLFAASISLARLFQAQHRLNDSYPTKTSYISDVNNNEVYSTISSIIDPVLRIMALSIILNMKDPLIFEIEERKKLLWEMTILLKYLLPSLPLPTAVV</sequence>
<name>A0A816HNI0_ADIRI</name>
<organism evidence="1 2">
    <name type="scientific">Adineta ricciae</name>
    <name type="common">Rotifer</name>
    <dbReference type="NCBI Taxonomy" id="249248"/>
    <lineage>
        <taxon>Eukaryota</taxon>
        <taxon>Metazoa</taxon>
        <taxon>Spiralia</taxon>
        <taxon>Gnathifera</taxon>
        <taxon>Rotifera</taxon>
        <taxon>Eurotatoria</taxon>
        <taxon>Bdelloidea</taxon>
        <taxon>Adinetida</taxon>
        <taxon>Adinetidae</taxon>
        <taxon>Adineta</taxon>
    </lineage>
</organism>
<evidence type="ECO:0000313" key="1">
    <source>
        <dbReference type="EMBL" id="CAF1690705.1"/>
    </source>
</evidence>
<evidence type="ECO:0000313" key="2">
    <source>
        <dbReference type="Proteomes" id="UP000663828"/>
    </source>
</evidence>
<dbReference type="AlphaFoldDB" id="A0A816HNI0"/>
<keyword evidence="2" id="KW-1185">Reference proteome</keyword>
<comment type="caution">
    <text evidence="1">The sequence shown here is derived from an EMBL/GenBank/DDBJ whole genome shotgun (WGS) entry which is preliminary data.</text>
</comment>
<dbReference type="EMBL" id="CAJNOR010020644">
    <property type="protein sequence ID" value="CAF1690705.1"/>
    <property type="molecule type" value="Genomic_DNA"/>
</dbReference>
<proteinExistence type="predicted"/>
<protein>
    <submittedName>
        <fullName evidence="1">Uncharacterized protein</fullName>
    </submittedName>
</protein>